<dbReference type="Proteomes" id="UP000248882">
    <property type="component" value="Unassembled WGS sequence"/>
</dbReference>
<dbReference type="OrthoDB" id="811930at2"/>
<sequence>MSQQKPIKLSIQIESEDGAPINIKSIQINDQVFVPENQDDEYSPDTEDEEKVSIDIPLATTAIVPEVLELNTEGQHTIPVESVPQTQAQKPLQPSADFNTLEEFGGNSFYRMFWGKLSYTKLNDSQTTVSYEGGEDVFDASFVGKWLEPSRIHKCALDFPETGRNYFPGALAVVYSRVIEVIDGKHLIVDFAYNGGNASSPKTATNQDGIFFFDNKLAINSWSGAAMRKDVLKANAGQIYACLGMPRINVKQDSTLNFAGISGAEQPAIHLMMSDAFNGDKDGKGEGVLISFKETFGENYVFFDLPSQGKVSIDFDWQFIPPTYSQKVVQYGVPDCYFFYDKAAYSQQYGLKRVSNKNQFRIRDAMKKALGFVRPGVAFSMPNQGYCNGGGIHDGREIKEFCTYRFEGNWLGKNPNNMKARTSGGLRVEWIGESKENPGNFIEMESLKAYRFDELKFKFLSNASLEVDDPNFTWYHLASQEWTGGNSTGYEASSLRVNGKTIGLNTNGDFWLVYGDEDVASRGLSAHRLSFFDKIPKPGDIISQDLQDIKKNSLIAKLSDTNFEVWGWAIQEGDQLSYAGKNFTVKKTERKWKTWEQFAAQYSNPPERLKRADRKITYTEIELNQPVSASLAELEFQVVKGGLTACLDGKEISGCSAVWNFGNDAPGHLMYIDYNVNLIMKDVRIHGMIRSTSKPLWAETSTALSGNISSIPVGPLGATIWKRGDKLQLADPESGLVTEVELITDFSGNAGKLLIKPIKLSGEFPAQSILTALYSLCQEASFENVNFVEEDLRPCYSERIDYRPQGLRLRQMITKNDSCRVKINGGRISWYSNLDNRFEPEVEITNHPHMINPKSVVPVLLNPVVSDKKGIHFGYQYKQAGEAEIFVLSRVVVRDGKEIDLSNSVLGSDLYLEGNGDIVLNGLKSENFIDNGRDTGVGFNLVVQDKFMATKSLELKGQNGKAGLMVNTAYPTGALKIDFKKWELIPALFNNEGFQSKQNKNDARYSDFVKISDS</sequence>
<reference evidence="1 2" key="1">
    <citation type="submission" date="2018-06" db="EMBL/GenBank/DDBJ databases">
        <title>Genomic Encyclopedia of Archaeal and Bacterial Type Strains, Phase II (KMG-II): from individual species to whole genera.</title>
        <authorList>
            <person name="Goeker M."/>
        </authorList>
    </citation>
    <scope>NUCLEOTIDE SEQUENCE [LARGE SCALE GENOMIC DNA]</scope>
    <source>
        <strain evidence="1 2">DSM 19830</strain>
    </source>
</reference>
<protein>
    <submittedName>
        <fullName evidence="1">Uncharacterized protein</fullName>
    </submittedName>
</protein>
<comment type="caution">
    <text evidence="1">The sequence shown here is derived from an EMBL/GenBank/DDBJ whole genome shotgun (WGS) entry which is preliminary data.</text>
</comment>
<name>A0A2W7RLR4_9BACT</name>
<keyword evidence="2" id="KW-1185">Reference proteome</keyword>
<proteinExistence type="predicted"/>
<evidence type="ECO:0000313" key="1">
    <source>
        <dbReference type="EMBL" id="PZX56487.1"/>
    </source>
</evidence>
<dbReference type="EMBL" id="QKZT01000002">
    <property type="protein sequence ID" value="PZX56487.1"/>
    <property type="molecule type" value="Genomic_DNA"/>
</dbReference>
<dbReference type="AlphaFoldDB" id="A0A2W7RLR4"/>
<organism evidence="1 2">
    <name type="scientific">Algoriphagus chordae</name>
    <dbReference type="NCBI Taxonomy" id="237019"/>
    <lineage>
        <taxon>Bacteria</taxon>
        <taxon>Pseudomonadati</taxon>
        <taxon>Bacteroidota</taxon>
        <taxon>Cytophagia</taxon>
        <taxon>Cytophagales</taxon>
        <taxon>Cyclobacteriaceae</taxon>
        <taxon>Algoriphagus</taxon>
    </lineage>
</organism>
<dbReference type="RefSeq" id="WP_111316531.1">
    <property type="nucleotide sequence ID" value="NZ_QKZT01000002.1"/>
</dbReference>
<accession>A0A2W7RLR4</accession>
<gene>
    <name evidence="1" type="ORF">LV85_00411</name>
</gene>
<evidence type="ECO:0000313" key="2">
    <source>
        <dbReference type="Proteomes" id="UP000248882"/>
    </source>
</evidence>